<protein>
    <submittedName>
        <fullName evidence="3">Alpha-L-rhamnosidase N-terminal domain-containing protein</fullName>
    </submittedName>
</protein>
<evidence type="ECO:0000313" key="3">
    <source>
        <dbReference type="EMBL" id="MBO1362193.1"/>
    </source>
</evidence>
<dbReference type="Pfam" id="PF08531">
    <property type="entry name" value="Bac_rhamnosid_N"/>
    <property type="match status" value="1"/>
</dbReference>
<keyword evidence="1" id="KW-0732">Signal</keyword>
<dbReference type="Gene3D" id="2.60.120.260">
    <property type="entry name" value="Galactose-binding domain-like"/>
    <property type="match status" value="1"/>
</dbReference>
<name>A0ABS3M205_9BACT</name>
<accession>A0ABS3M205</accession>
<keyword evidence="4" id="KW-1185">Reference proteome</keyword>
<sequence>MKLLIAFGLFLISIAPAQAQSFGTHWIASPQVDSTSQVWFKQSFVMPRRPHRAALTVISTGYFAVYVNKWKVDLATIAPYRAYGDTLTKGICYDVTRFMRRDTNVIAVWYSPVFPHIERRQLSVSLVTTDSQGHTAVLNSDSGWLCHRATRSLNADGGETINGRGYPLKWYDTFTDLALWQPVVNIKASPLQGYTIEENFRPQMKVHYIRNQNYFDLVGDTVYYEFGLGFYGNLRLTIRDAQPGQVFHIGNLTYTCNGKTDEQAISRFAPAYYRRVPIWGDKLFKHKQIQNFEAIELAPVWPGFQ</sequence>
<feature type="signal peptide" evidence="1">
    <location>
        <begin position="1"/>
        <end position="19"/>
    </location>
</feature>
<dbReference type="RefSeq" id="WP_107581608.1">
    <property type="nucleotide sequence ID" value="NZ_JAERMS010000001.1"/>
</dbReference>
<feature type="chain" id="PRO_5045677643" evidence="1">
    <location>
        <begin position="20"/>
        <end position="305"/>
    </location>
</feature>
<gene>
    <name evidence="3" type="ORF">JHU38_00090</name>
</gene>
<dbReference type="PANTHER" id="PTHR33307:SF6">
    <property type="entry name" value="ALPHA-RHAMNOSIDASE (EUROFUNG)-RELATED"/>
    <property type="match status" value="1"/>
</dbReference>
<feature type="domain" description="Bacterial alpha-L-rhamnosidase N-terminal" evidence="2">
    <location>
        <begin position="49"/>
        <end position="188"/>
    </location>
</feature>
<evidence type="ECO:0000259" key="2">
    <source>
        <dbReference type="Pfam" id="PF08531"/>
    </source>
</evidence>
<dbReference type="Proteomes" id="UP000664265">
    <property type="component" value="Unassembled WGS sequence"/>
</dbReference>
<dbReference type="EMBL" id="JAERMS010000001">
    <property type="protein sequence ID" value="MBO1362193.1"/>
    <property type="molecule type" value="Genomic_DNA"/>
</dbReference>
<comment type="caution">
    <text evidence="3">The sequence shown here is derived from an EMBL/GenBank/DDBJ whole genome shotgun (WGS) entry which is preliminary data.</text>
</comment>
<organism evidence="3 4">
    <name type="scientific">Prevotella illustrans</name>
    <dbReference type="NCBI Taxonomy" id="2800387"/>
    <lineage>
        <taxon>Bacteria</taxon>
        <taxon>Pseudomonadati</taxon>
        <taxon>Bacteroidota</taxon>
        <taxon>Bacteroidia</taxon>
        <taxon>Bacteroidales</taxon>
        <taxon>Prevotellaceae</taxon>
        <taxon>Prevotella</taxon>
    </lineage>
</organism>
<evidence type="ECO:0000313" key="4">
    <source>
        <dbReference type="Proteomes" id="UP000664265"/>
    </source>
</evidence>
<evidence type="ECO:0000256" key="1">
    <source>
        <dbReference type="SAM" id="SignalP"/>
    </source>
</evidence>
<dbReference type="PANTHER" id="PTHR33307">
    <property type="entry name" value="ALPHA-RHAMNOSIDASE (EUROFUNG)"/>
    <property type="match status" value="1"/>
</dbReference>
<dbReference type="InterPro" id="IPR016007">
    <property type="entry name" value="Alpha_rhamnosid"/>
</dbReference>
<proteinExistence type="predicted"/>
<dbReference type="InterPro" id="IPR013737">
    <property type="entry name" value="Bac_rhamnosid_N"/>
</dbReference>
<reference evidence="3 4" key="1">
    <citation type="submission" date="2021-01" db="EMBL/GenBank/DDBJ databases">
        <title>Prevotella A2931 sp. nov.</title>
        <authorList>
            <person name="Buhl M."/>
            <person name="Oberhettinger P."/>
        </authorList>
    </citation>
    <scope>NUCLEOTIDE SEQUENCE [LARGE SCALE GENOMIC DNA]</scope>
    <source>
        <strain evidence="3 4">A2931</strain>
    </source>
</reference>